<keyword evidence="3 5" id="KW-1133">Transmembrane helix</keyword>
<feature type="transmembrane region" description="Helical" evidence="5">
    <location>
        <begin position="121"/>
        <end position="139"/>
    </location>
</feature>
<feature type="transmembrane region" description="Helical" evidence="5">
    <location>
        <begin position="342"/>
        <end position="361"/>
    </location>
</feature>
<feature type="transmembrane region" description="Helical" evidence="5">
    <location>
        <begin position="172"/>
        <end position="199"/>
    </location>
</feature>
<reference evidence="8 9" key="1">
    <citation type="submission" date="2020-04" db="EMBL/GenBank/DDBJ databases">
        <title>Perkinsus olseni comparative genomics.</title>
        <authorList>
            <person name="Bogema D.R."/>
        </authorList>
    </citation>
    <scope>NUCLEOTIDE SEQUENCE [LARGE SCALE GENOMIC DNA]</scope>
    <source>
        <strain evidence="6">ATCC PRA-179</strain>
        <strain evidence="7">ATCC PRA-31</strain>
    </source>
</reference>
<dbReference type="Proteomes" id="UP000572268">
    <property type="component" value="Unassembled WGS sequence"/>
</dbReference>
<dbReference type="PANTHER" id="PTHR31652:SF0">
    <property type="entry name" value="LIMR FAMILY PROTEIN DDB_G0283707-RELATED"/>
    <property type="match status" value="1"/>
</dbReference>
<evidence type="ECO:0000313" key="9">
    <source>
        <dbReference type="Proteomes" id="UP000572268"/>
    </source>
</evidence>
<dbReference type="InterPro" id="IPR006876">
    <property type="entry name" value="LMBR1-like_membr_prot"/>
</dbReference>
<sequence length="503" mass="56613">MDIFLLLLLPIFTLISACASLQVLVHFQMPEDEGFKNSWICKIAFILSLTLSGAITMLLPIDVKNAAENGGLNMEIVWPAAFILMMVFALVVNPLAMLLYETEGDVAMHPRRRLRAMLIQGTILTLGLVAIIGVTYLVFSKASIPCDTIDEKPTPAPCKDNRSGVYRTKTAFHIYTIAVVSFIGWFLFAIFGAIPYMLIRAFMRRPPSAIRDADYRNHREVLARAASSLQVKSEKLKREEAKLDTLREFRKKRKEASLKRDFNKFKADVHMLEDAFSHAHSAVNRTRGENSSLIRVGKLALGIISIILSILWLLHVALFMLARKKGTEDPVSPMLNWLLTDFVHSDSLFIVTFLLFGLLVFYLQAATITGCITFGTKLFFIIPVHLLRSGDTPLNSLLFNASLILLSTAATVHFATIALADYTKQSVAWRMFATEVHYLDFYRFFFDNKIFLYMMIISSVIGFMMLTVNGRVKRTSLYVDKSAEKRIRELASSASGQDDEGCS</sequence>
<feature type="transmembrane region" description="Helical" evidence="5">
    <location>
        <begin position="39"/>
        <end position="61"/>
    </location>
</feature>
<gene>
    <name evidence="7" type="ORF">FOL46_004247</name>
    <name evidence="6" type="ORF">FOZ61_001745</name>
</gene>
<evidence type="ECO:0000256" key="5">
    <source>
        <dbReference type="SAM" id="Phobius"/>
    </source>
</evidence>
<feature type="transmembrane region" description="Helical" evidence="5">
    <location>
        <begin position="450"/>
        <end position="468"/>
    </location>
</feature>
<accession>A0A7J6LYY1</accession>
<feature type="transmembrane region" description="Helical" evidence="5">
    <location>
        <begin position="299"/>
        <end position="322"/>
    </location>
</feature>
<dbReference type="Pfam" id="PF04791">
    <property type="entry name" value="LMBR1"/>
    <property type="match status" value="1"/>
</dbReference>
<evidence type="ECO:0000313" key="8">
    <source>
        <dbReference type="Proteomes" id="UP000570595"/>
    </source>
</evidence>
<comment type="caution">
    <text evidence="7">The sequence shown here is derived from an EMBL/GenBank/DDBJ whole genome shotgun (WGS) entry which is preliminary data.</text>
</comment>
<dbReference type="AlphaFoldDB" id="A0A7J6LYY1"/>
<feature type="transmembrane region" description="Helical" evidence="5">
    <location>
        <begin position="6"/>
        <end position="27"/>
    </location>
</feature>
<protein>
    <recommendedName>
        <fullName evidence="10">Lysosomal cobalamin transporter</fullName>
    </recommendedName>
</protein>
<organism evidence="7 9">
    <name type="scientific">Perkinsus olseni</name>
    <name type="common">Perkinsus atlanticus</name>
    <dbReference type="NCBI Taxonomy" id="32597"/>
    <lineage>
        <taxon>Eukaryota</taxon>
        <taxon>Sar</taxon>
        <taxon>Alveolata</taxon>
        <taxon>Perkinsozoa</taxon>
        <taxon>Perkinsea</taxon>
        <taxon>Perkinsida</taxon>
        <taxon>Perkinsidae</taxon>
        <taxon>Perkinsus</taxon>
    </lineage>
</organism>
<evidence type="ECO:0000313" key="7">
    <source>
        <dbReference type="EMBL" id="KAF4664445.1"/>
    </source>
</evidence>
<dbReference type="OrthoDB" id="73273at2759"/>
<dbReference type="PANTHER" id="PTHR31652">
    <property type="entry name" value="LIMR FAMILY PROTEIN DDB_G0283707-RELATED"/>
    <property type="match status" value="1"/>
</dbReference>
<name>A0A7J6LYY1_PEROL</name>
<comment type="subcellular location">
    <subcellularLocation>
        <location evidence="1">Membrane</location>
        <topology evidence="1">Multi-pass membrane protein</topology>
    </subcellularLocation>
</comment>
<dbReference type="Proteomes" id="UP000570595">
    <property type="component" value="Unassembled WGS sequence"/>
</dbReference>
<dbReference type="EMBL" id="JABANN010000260">
    <property type="protein sequence ID" value="KAF4664445.1"/>
    <property type="molecule type" value="Genomic_DNA"/>
</dbReference>
<evidence type="ECO:0000256" key="3">
    <source>
        <dbReference type="ARBA" id="ARBA00022989"/>
    </source>
</evidence>
<feature type="transmembrane region" description="Helical" evidence="5">
    <location>
        <begin position="398"/>
        <end position="420"/>
    </location>
</feature>
<proteinExistence type="predicted"/>
<evidence type="ECO:0000256" key="4">
    <source>
        <dbReference type="ARBA" id="ARBA00023136"/>
    </source>
</evidence>
<keyword evidence="4 5" id="KW-0472">Membrane</keyword>
<dbReference type="EMBL" id="JABAHT010000145">
    <property type="protein sequence ID" value="KAF4663320.1"/>
    <property type="molecule type" value="Genomic_DNA"/>
</dbReference>
<keyword evidence="2 5" id="KW-0812">Transmembrane</keyword>
<evidence type="ECO:0000313" key="6">
    <source>
        <dbReference type="EMBL" id="KAF4663320.1"/>
    </source>
</evidence>
<dbReference type="GO" id="GO:0016020">
    <property type="term" value="C:membrane"/>
    <property type="evidence" value="ECO:0007669"/>
    <property type="project" value="UniProtKB-SubCell"/>
</dbReference>
<evidence type="ECO:0000256" key="1">
    <source>
        <dbReference type="ARBA" id="ARBA00004141"/>
    </source>
</evidence>
<evidence type="ECO:0000256" key="2">
    <source>
        <dbReference type="ARBA" id="ARBA00022692"/>
    </source>
</evidence>
<feature type="transmembrane region" description="Helical" evidence="5">
    <location>
        <begin position="76"/>
        <end position="100"/>
    </location>
</feature>
<evidence type="ECO:0008006" key="10">
    <source>
        <dbReference type="Google" id="ProtNLM"/>
    </source>
</evidence>